<organism evidence="2 3">
    <name type="scientific">Carpediemonas membranifera</name>
    <dbReference type="NCBI Taxonomy" id="201153"/>
    <lineage>
        <taxon>Eukaryota</taxon>
        <taxon>Metamonada</taxon>
        <taxon>Carpediemonas-like organisms</taxon>
        <taxon>Carpediemonas</taxon>
    </lineage>
</organism>
<sequence length="450" mass="50129">MAGIFSLTESILAQSTNAVDDRAIATADNIYTDNSKTPCNYHAIPVRQHTRLLIATVANTMINAYPRFRYFWSVLEFNRVLLSDVSCDACAHLFWLAMRASSKDDMLRFFSVIQTSAGSRPLMAEDLEAIPSTDDLLNFLAFDYFGLFAATPVAQKARLAVIQTLVFSRVVYTAFTVIFPRNWVSFDQKWRTILLTTTAALFGSDSPSATNEWLIATLTPPPVTNKPQQTARKFSKINHTANADYEAHADALRLGPRAREQLRPSPHMTAVSKLDGPLDFRLSFRPDDLEPDRDILEDALVSAHIAQLQVMKTKTGLVEDSPTPLGLLDSTATVMLELDGRTPLLGRAMKLHHLETSESRQMAVTTMREPRLKNIKTHAQSCLARAAEREAAHVKAKGVIQTELNKHRKELVTELDHIEKEKADLVATKGSRKAGTFIVTQALASRKARQ</sequence>
<dbReference type="Proteomes" id="UP000717585">
    <property type="component" value="Unassembled WGS sequence"/>
</dbReference>
<comment type="caution">
    <text evidence="2">The sequence shown here is derived from an EMBL/GenBank/DDBJ whole genome shotgun (WGS) entry which is preliminary data.</text>
</comment>
<keyword evidence="3" id="KW-1185">Reference proteome</keyword>
<name>A0A8J6AY62_9EUKA</name>
<dbReference type="AlphaFoldDB" id="A0A8J6AY62"/>
<accession>A0A8J6AY62</accession>
<dbReference type="EMBL" id="JAHDYR010000058">
    <property type="protein sequence ID" value="KAG9391308.1"/>
    <property type="molecule type" value="Genomic_DNA"/>
</dbReference>
<keyword evidence="1" id="KW-0175">Coiled coil</keyword>
<proteinExistence type="predicted"/>
<evidence type="ECO:0000256" key="1">
    <source>
        <dbReference type="SAM" id="Coils"/>
    </source>
</evidence>
<feature type="coiled-coil region" evidence="1">
    <location>
        <begin position="401"/>
        <end position="428"/>
    </location>
</feature>
<reference evidence="2" key="1">
    <citation type="submission" date="2021-05" db="EMBL/GenBank/DDBJ databases">
        <title>A free-living protist that lacks canonical eukaryotic 1 DNA replication and segregation systems.</title>
        <authorList>
            <person name="Salas-Leiva D.E."/>
            <person name="Tromer E.C."/>
            <person name="Curtis B.A."/>
            <person name="Jerlstrom-Hultqvist J."/>
            <person name="Kolisko M."/>
            <person name="Yi Z."/>
            <person name="Salas-Leiva J.S."/>
            <person name="Gallot-Lavallee L."/>
            <person name="Kops G.J.P.L."/>
            <person name="Archibald J.M."/>
            <person name="Simpson A.G.B."/>
            <person name="Roger A.J."/>
        </authorList>
    </citation>
    <scope>NUCLEOTIDE SEQUENCE</scope>
    <source>
        <strain evidence="2">BICM</strain>
    </source>
</reference>
<evidence type="ECO:0000313" key="3">
    <source>
        <dbReference type="Proteomes" id="UP000717585"/>
    </source>
</evidence>
<evidence type="ECO:0000313" key="2">
    <source>
        <dbReference type="EMBL" id="KAG9391308.1"/>
    </source>
</evidence>
<gene>
    <name evidence="2" type="ORF">J8273_7632</name>
</gene>
<protein>
    <submittedName>
        <fullName evidence="2">Uncharacterized protein</fullName>
    </submittedName>
</protein>